<keyword evidence="2" id="KW-1185">Reference proteome</keyword>
<name>A0AAD1XN95_EUPCR</name>
<evidence type="ECO:0000313" key="1">
    <source>
        <dbReference type="EMBL" id="CAI2375640.1"/>
    </source>
</evidence>
<sequence length="262" mass="30760">MQKFLENYWDCADQSILTESCRWGNLQYGENKGNFCQNEMYNGINQFSLDIHIEGNHSQEFSQGACNSEMLPQDYFNYQNHMRKQNVYERDPFFCSLPPEERYRIKLSRARDEDELSDYTRVIHNSAPFMYGYNEEEIRKTGFYGIQNFPFHLLGTQNAQIDQQEIITNDFSDYDTTMQDDCDNMSCTSEFSESGNAIMKQNSHSNSSCSFGIFKQTQVKSEDTNMTIQKLCFDEATDTNFTMSPPRLGRIQDKKHVRCYFK</sequence>
<organism evidence="1 2">
    <name type="scientific">Euplotes crassus</name>
    <dbReference type="NCBI Taxonomy" id="5936"/>
    <lineage>
        <taxon>Eukaryota</taxon>
        <taxon>Sar</taxon>
        <taxon>Alveolata</taxon>
        <taxon>Ciliophora</taxon>
        <taxon>Intramacronucleata</taxon>
        <taxon>Spirotrichea</taxon>
        <taxon>Hypotrichia</taxon>
        <taxon>Euplotida</taxon>
        <taxon>Euplotidae</taxon>
        <taxon>Moneuplotes</taxon>
    </lineage>
</organism>
<gene>
    <name evidence="1" type="ORF">ECRASSUSDP1_LOCUS17003</name>
</gene>
<evidence type="ECO:0000313" key="2">
    <source>
        <dbReference type="Proteomes" id="UP001295684"/>
    </source>
</evidence>
<dbReference type="AlphaFoldDB" id="A0AAD1XN95"/>
<accession>A0AAD1XN95</accession>
<proteinExistence type="predicted"/>
<dbReference type="EMBL" id="CAMPGE010017132">
    <property type="protein sequence ID" value="CAI2375640.1"/>
    <property type="molecule type" value="Genomic_DNA"/>
</dbReference>
<comment type="caution">
    <text evidence="1">The sequence shown here is derived from an EMBL/GenBank/DDBJ whole genome shotgun (WGS) entry which is preliminary data.</text>
</comment>
<dbReference type="Proteomes" id="UP001295684">
    <property type="component" value="Unassembled WGS sequence"/>
</dbReference>
<reference evidence="1" key="1">
    <citation type="submission" date="2023-07" db="EMBL/GenBank/DDBJ databases">
        <authorList>
            <consortium name="AG Swart"/>
            <person name="Singh M."/>
            <person name="Singh A."/>
            <person name="Seah K."/>
            <person name="Emmerich C."/>
        </authorList>
    </citation>
    <scope>NUCLEOTIDE SEQUENCE</scope>
    <source>
        <strain evidence="1">DP1</strain>
    </source>
</reference>
<protein>
    <submittedName>
        <fullName evidence="1">Uncharacterized protein</fullName>
    </submittedName>
</protein>